<name>A0A1R4HPS9_9GAMM</name>
<organism evidence="1 2">
    <name type="scientific">Halomonas citrativorans</name>
    <dbReference type="NCBI Taxonomy" id="2742612"/>
    <lineage>
        <taxon>Bacteria</taxon>
        <taxon>Pseudomonadati</taxon>
        <taxon>Pseudomonadota</taxon>
        <taxon>Gammaproteobacteria</taxon>
        <taxon>Oceanospirillales</taxon>
        <taxon>Halomonadaceae</taxon>
        <taxon>Halomonas</taxon>
    </lineage>
</organism>
<dbReference type="AlphaFoldDB" id="A0A1R4HPS9"/>
<protein>
    <submittedName>
        <fullName evidence="1">Uncharacterized protein</fullName>
    </submittedName>
</protein>
<evidence type="ECO:0000313" key="1">
    <source>
        <dbReference type="EMBL" id="SJN09193.1"/>
    </source>
</evidence>
<sequence length="39" mass="4219">MNAAPLKKEPLKRALKQGPNGGYYASCGDSSLRRIIKSV</sequence>
<proteinExistence type="predicted"/>
<gene>
    <name evidence="1" type="ORF">CZ787_00950</name>
</gene>
<dbReference type="Proteomes" id="UP000196331">
    <property type="component" value="Unassembled WGS sequence"/>
</dbReference>
<comment type="caution">
    <text evidence="1">The sequence shown here is derived from an EMBL/GenBank/DDBJ whole genome shotgun (WGS) entry which is preliminary data.</text>
</comment>
<dbReference type="EMBL" id="FUKM01000003">
    <property type="protein sequence ID" value="SJN09193.1"/>
    <property type="molecule type" value="Genomic_DNA"/>
</dbReference>
<reference evidence="1 2" key="1">
    <citation type="submission" date="2017-02" db="EMBL/GenBank/DDBJ databases">
        <authorList>
            <person name="Dridi B."/>
        </authorList>
    </citation>
    <scope>NUCLEOTIDE SEQUENCE [LARGE SCALE GENOMIC DNA]</scope>
    <source>
        <strain evidence="1 2">JB380</strain>
    </source>
</reference>
<evidence type="ECO:0000313" key="2">
    <source>
        <dbReference type="Proteomes" id="UP000196331"/>
    </source>
</evidence>
<accession>A0A1R4HPS9</accession>